<sequence length="94" mass="10698">MPLKSNPTIKPLMVTLRTSAYEVPSQSLESLGLSDENEEDNMLAYALIKWLGKGISHLGNKEVDGTKEKKKTYGRQHSWNDKVTKKFVPRHLLM</sequence>
<evidence type="ECO:0000313" key="2">
    <source>
        <dbReference type="Proteomes" id="UP000824120"/>
    </source>
</evidence>
<accession>A0A9J5ZEM3</accession>
<dbReference type="EMBL" id="JACXVP010000004">
    <property type="protein sequence ID" value="KAG5611363.1"/>
    <property type="molecule type" value="Genomic_DNA"/>
</dbReference>
<protein>
    <submittedName>
        <fullName evidence="1">Uncharacterized protein</fullName>
    </submittedName>
</protein>
<dbReference type="AlphaFoldDB" id="A0A9J5ZEM3"/>
<proteinExistence type="predicted"/>
<dbReference type="Proteomes" id="UP000824120">
    <property type="component" value="Chromosome 4"/>
</dbReference>
<organism evidence="1 2">
    <name type="scientific">Solanum commersonii</name>
    <name type="common">Commerson's wild potato</name>
    <name type="synonym">Commerson's nightshade</name>
    <dbReference type="NCBI Taxonomy" id="4109"/>
    <lineage>
        <taxon>Eukaryota</taxon>
        <taxon>Viridiplantae</taxon>
        <taxon>Streptophyta</taxon>
        <taxon>Embryophyta</taxon>
        <taxon>Tracheophyta</taxon>
        <taxon>Spermatophyta</taxon>
        <taxon>Magnoliopsida</taxon>
        <taxon>eudicotyledons</taxon>
        <taxon>Gunneridae</taxon>
        <taxon>Pentapetalae</taxon>
        <taxon>asterids</taxon>
        <taxon>lamiids</taxon>
        <taxon>Solanales</taxon>
        <taxon>Solanaceae</taxon>
        <taxon>Solanoideae</taxon>
        <taxon>Solaneae</taxon>
        <taxon>Solanum</taxon>
    </lineage>
</organism>
<dbReference type="OrthoDB" id="1306281at2759"/>
<evidence type="ECO:0000313" key="1">
    <source>
        <dbReference type="EMBL" id="KAG5611363.1"/>
    </source>
</evidence>
<comment type="caution">
    <text evidence="1">The sequence shown here is derived from an EMBL/GenBank/DDBJ whole genome shotgun (WGS) entry which is preliminary data.</text>
</comment>
<keyword evidence="2" id="KW-1185">Reference proteome</keyword>
<reference evidence="1 2" key="1">
    <citation type="submission" date="2020-09" db="EMBL/GenBank/DDBJ databases">
        <title>De no assembly of potato wild relative species, Solanum commersonii.</title>
        <authorList>
            <person name="Cho K."/>
        </authorList>
    </citation>
    <scope>NUCLEOTIDE SEQUENCE [LARGE SCALE GENOMIC DNA]</scope>
    <source>
        <strain evidence="1">LZ3.2</strain>
        <tissue evidence="1">Leaf</tissue>
    </source>
</reference>
<gene>
    <name evidence="1" type="ORF">H5410_022644</name>
</gene>
<name>A0A9J5ZEM3_SOLCO</name>